<dbReference type="AlphaFoldDB" id="A0A809RFY6"/>
<evidence type="ECO:0000313" key="3">
    <source>
        <dbReference type="Proteomes" id="UP000463939"/>
    </source>
</evidence>
<dbReference type="PANTHER" id="PTHR43179">
    <property type="entry name" value="RHAMNOSYLTRANSFERASE WBBL"/>
    <property type="match status" value="1"/>
</dbReference>
<dbReference type="Pfam" id="PF00535">
    <property type="entry name" value="Glycos_transf_2"/>
    <property type="match status" value="2"/>
</dbReference>
<dbReference type="EMBL" id="AP021881">
    <property type="protein sequence ID" value="BBP00759.1"/>
    <property type="molecule type" value="Genomic_DNA"/>
</dbReference>
<dbReference type="Proteomes" id="UP000463939">
    <property type="component" value="Chromosome"/>
</dbReference>
<keyword evidence="3" id="KW-1185">Reference proteome</keyword>
<feature type="domain" description="Glycosyltransferase 2-like" evidence="1">
    <location>
        <begin position="248"/>
        <end position="394"/>
    </location>
</feature>
<feature type="domain" description="Glycosyltransferase 2-like" evidence="1">
    <location>
        <begin position="507"/>
        <end position="681"/>
    </location>
</feature>
<dbReference type="SUPFAM" id="SSF53448">
    <property type="entry name" value="Nucleotide-diphospho-sugar transferases"/>
    <property type="match status" value="2"/>
</dbReference>
<name>A0A809RFY6_9PROT</name>
<dbReference type="RefSeq" id="WP_162084629.1">
    <property type="nucleotide sequence ID" value="NZ_AP021881.1"/>
</dbReference>
<evidence type="ECO:0000259" key="1">
    <source>
        <dbReference type="Pfam" id="PF00535"/>
    </source>
</evidence>
<protein>
    <recommendedName>
        <fullName evidence="1">Glycosyltransferase 2-like domain-containing protein</fullName>
    </recommendedName>
</protein>
<dbReference type="GO" id="GO:0016757">
    <property type="term" value="F:glycosyltransferase activity"/>
    <property type="evidence" value="ECO:0007669"/>
    <property type="project" value="UniProtKB-KW"/>
</dbReference>
<dbReference type="KEGG" id="sniv:SFSGTM_14670"/>
<organism evidence="2 3">
    <name type="scientific">Sulfuriferula nivalis</name>
    <dbReference type="NCBI Taxonomy" id="2675298"/>
    <lineage>
        <taxon>Bacteria</taxon>
        <taxon>Pseudomonadati</taxon>
        <taxon>Pseudomonadota</taxon>
        <taxon>Betaproteobacteria</taxon>
        <taxon>Nitrosomonadales</taxon>
        <taxon>Sulfuricellaceae</taxon>
        <taxon>Sulfuriferula</taxon>
    </lineage>
</organism>
<dbReference type="InterPro" id="IPR029044">
    <property type="entry name" value="Nucleotide-diphossugar_trans"/>
</dbReference>
<evidence type="ECO:0000313" key="2">
    <source>
        <dbReference type="EMBL" id="BBP00759.1"/>
    </source>
</evidence>
<reference evidence="3" key="1">
    <citation type="submission" date="2019-11" db="EMBL/GenBank/DDBJ databases">
        <title>Isolation and characterization of a novel species in the genus Sulfuriferula.</title>
        <authorList>
            <person name="Mochizuki J."/>
            <person name="Kojima H."/>
            <person name="Fukui M."/>
        </authorList>
    </citation>
    <scope>NUCLEOTIDE SEQUENCE [LARGE SCALE GENOMIC DNA]</scope>
    <source>
        <strain evidence="3">SGTM</strain>
    </source>
</reference>
<dbReference type="Gene3D" id="3.90.550.10">
    <property type="entry name" value="Spore Coat Polysaccharide Biosynthesis Protein SpsA, Chain A"/>
    <property type="match status" value="2"/>
</dbReference>
<dbReference type="CDD" id="cd04184">
    <property type="entry name" value="GT2_RfbC_Mx_like"/>
    <property type="match status" value="1"/>
</dbReference>
<sequence length="791" mass="89693">MINQKQLINDVRKTLLPPPPPFVQWLERVLRLLPSQFHPVQPLPVNDVVVINADNGDYYAATDHPCFQLIPESPPPSAGWFLLEAALVRHGGNRIAKLYVDLGCGYIEDDSIFIPSNRRGSITEVVYLPQGLNNVRWSPMESNGRFTQSALIFHRITALESFFRRAWRVWSDSWRLRHLSLIERKQVSWYRPLVNLSAAYAWSADLRRANSSTTDYASCIQRNDTLTADDVIAINQHIPRLALKPVLSILMPVFNPPVDFFIAALDSVLAQHYPYWELCIADDASTDSHTHEMIAAYVAKDKRIKTVFRPVNGHISAASNSALALATGEFVVLMDQDDVLPAQALYHVAVEINRYPDVALIYSDEDKIDELGYRSEPYFKSDWNPDLFYSQNMFSHLGVYRTSLMHEVGGFRLGFEGAQDYDLALRCIERINNPKQIRHIPRILYHWRVHAESTASSSDAKPYAMIAGERAINAHFERQGVNAKAELIVYGYRVRYALPDQLPLVTLIIPTRDQVDVLRKCIESLQTKTDYPNFEVLVLDNQSSDPATLKYLAALGKDSRFKVIRYDAPFNYSAINNYAVTLAKGEIIGLVNNDIEAIHADWLHEMVSHVLRPEVGAVGARLLYFDGTIQHAGVILGIGGFISHAHKFFDGNDWGYFGRAKLTQTLSAVTAACLLVRKSVYAQVNGLDEENLTVSFNDVDFCIKLREAGYRNIYTPYATLYHHESISRGQENTPEKQARFLSEFTFMQKKWGDLLKTDPYYNPNLTLTTEDFGLGNHDVKSPHHGYPLKIN</sequence>
<dbReference type="InterPro" id="IPR001173">
    <property type="entry name" value="Glyco_trans_2-like"/>
</dbReference>
<gene>
    <name evidence="2" type="ORF">SFSGTM_14670</name>
</gene>
<accession>A0A809RFY6</accession>
<proteinExistence type="predicted"/>
<dbReference type="CDD" id="cd04186">
    <property type="entry name" value="GT_2_like_c"/>
    <property type="match status" value="1"/>
</dbReference>
<dbReference type="PANTHER" id="PTHR43179:SF7">
    <property type="entry name" value="RHAMNOSYLTRANSFERASE WBBL"/>
    <property type="match status" value="1"/>
</dbReference>